<evidence type="ECO:0000313" key="3">
    <source>
        <dbReference type="EMBL" id="BAI69486.1"/>
    </source>
</evidence>
<evidence type="ECO:0000259" key="2">
    <source>
        <dbReference type="Pfam" id="PF13115"/>
    </source>
</evidence>
<dbReference type="RefSeq" id="WP_012963666.1">
    <property type="nucleotide sequence ID" value="NC_013799.1"/>
</dbReference>
<sequence length="136" mass="15459">MCRFKVLFIFLFGILALSSTSTAEYIAKSISEYKVYTGRLVFASKPKVGKNSALLYIFYTKSNNPINKKLNLEVVPWMTEHEHGSTEIPKVSLGMKAGEYKITSLTFTMPGKWQIYVKVKDNNFEDTLVFDVNVAK</sequence>
<dbReference type="STRING" id="608538.HTH_1028"/>
<dbReference type="OrthoDB" id="330101at2"/>
<name>D3DI34_HYDTT</name>
<reference evidence="3 4" key="1">
    <citation type="journal article" date="2010" name="J. Bacteriol.">
        <title>Complete genome sequence of the thermophilic, obligately chemolithoautotrophic hydrogen-oxidizing bacterium Hydrogenobacter thermophilus TK-6.</title>
        <authorList>
            <person name="Arai H."/>
            <person name="Kanbe H."/>
            <person name="Ishii M."/>
            <person name="Igarashi Y."/>
        </authorList>
    </citation>
    <scope>NUCLEOTIDE SEQUENCE [LARGE SCALE GENOMIC DNA]</scope>
    <source>
        <strain evidence="4">DSM 6534 / IAM 12695 / TK-6 [Tokyo]</strain>
    </source>
</reference>
<dbReference type="KEGG" id="hth:HTH_1028"/>
<gene>
    <name evidence="3" type="ordered locus">HTH_1028</name>
</gene>
<keyword evidence="1" id="KW-0732">Signal</keyword>
<feature type="chain" id="PRO_5003043304" description="YtkA-like domain-containing protein" evidence="1">
    <location>
        <begin position="24"/>
        <end position="136"/>
    </location>
</feature>
<keyword evidence="4" id="KW-1185">Reference proteome</keyword>
<evidence type="ECO:0000313" key="4">
    <source>
        <dbReference type="Proteomes" id="UP000002574"/>
    </source>
</evidence>
<proteinExistence type="predicted"/>
<accession>D3DI34</accession>
<dbReference type="Proteomes" id="UP000002574">
    <property type="component" value="Chromosome"/>
</dbReference>
<dbReference type="AlphaFoldDB" id="D3DI34"/>
<dbReference type="InterPro" id="IPR032693">
    <property type="entry name" value="YtkA-like_dom"/>
</dbReference>
<dbReference type="EMBL" id="AP011112">
    <property type="protein sequence ID" value="BAI69486.1"/>
    <property type="molecule type" value="Genomic_DNA"/>
</dbReference>
<protein>
    <recommendedName>
        <fullName evidence="2">YtkA-like domain-containing protein</fullName>
    </recommendedName>
</protein>
<organism evidence="3 4">
    <name type="scientific">Hydrogenobacter thermophilus (strain DSM 6534 / IAM 12695 / TK-6)</name>
    <dbReference type="NCBI Taxonomy" id="608538"/>
    <lineage>
        <taxon>Bacteria</taxon>
        <taxon>Pseudomonadati</taxon>
        <taxon>Aquificota</taxon>
        <taxon>Aquificia</taxon>
        <taxon>Aquificales</taxon>
        <taxon>Aquificaceae</taxon>
        <taxon>Hydrogenobacter</taxon>
    </lineage>
</organism>
<dbReference type="Pfam" id="PF13115">
    <property type="entry name" value="YtkA"/>
    <property type="match status" value="1"/>
</dbReference>
<evidence type="ECO:0000256" key="1">
    <source>
        <dbReference type="SAM" id="SignalP"/>
    </source>
</evidence>
<feature type="signal peptide" evidence="1">
    <location>
        <begin position="1"/>
        <end position="23"/>
    </location>
</feature>
<feature type="domain" description="YtkA-like" evidence="2">
    <location>
        <begin position="32"/>
        <end position="118"/>
    </location>
</feature>
<dbReference type="KEGG" id="hte:Hydth_1024"/>